<accession>A0A7S3RNK7</accession>
<gene>
    <name evidence="3" type="ORF">EHUX00137_LOCUS4590</name>
</gene>
<feature type="compositionally biased region" description="Low complexity" evidence="1">
    <location>
        <begin position="182"/>
        <end position="193"/>
    </location>
</feature>
<evidence type="ECO:0000259" key="2">
    <source>
        <dbReference type="PROSITE" id="PS51746"/>
    </source>
</evidence>
<dbReference type="EMBL" id="HBIR01006706">
    <property type="protein sequence ID" value="CAE0528773.1"/>
    <property type="molecule type" value="Transcribed_RNA"/>
</dbReference>
<dbReference type="SMART" id="SM00332">
    <property type="entry name" value="PP2Cc"/>
    <property type="match status" value="1"/>
</dbReference>
<feature type="region of interest" description="Disordered" evidence="1">
    <location>
        <begin position="413"/>
        <end position="437"/>
    </location>
</feature>
<dbReference type="CDD" id="cd00143">
    <property type="entry name" value="PP2Cc"/>
    <property type="match status" value="1"/>
</dbReference>
<organism evidence="3">
    <name type="scientific">Emiliania huxleyi</name>
    <name type="common">Coccolithophore</name>
    <name type="synonym">Pontosphaera huxleyi</name>
    <dbReference type="NCBI Taxonomy" id="2903"/>
    <lineage>
        <taxon>Eukaryota</taxon>
        <taxon>Haptista</taxon>
        <taxon>Haptophyta</taxon>
        <taxon>Prymnesiophyceae</taxon>
        <taxon>Isochrysidales</taxon>
        <taxon>Noelaerhabdaceae</taxon>
        <taxon>Emiliania</taxon>
    </lineage>
</organism>
<name>A0A7S3RNK7_EMIHU</name>
<dbReference type="PANTHER" id="PTHR47992">
    <property type="entry name" value="PROTEIN PHOSPHATASE"/>
    <property type="match status" value="1"/>
</dbReference>
<evidence type="ECO:0000313" key="3">
    <source>
        <dbReference type="EMBL" id="CAE0528773.1"/>
    </source>
</evidence>
<feature type="region of interest" description="Disordered" evidence="1">
    <location>
        <begin position="1"/>
        <end position="29"/>
    </location>
</feature>
<dbReference type="InterPro" id="IPR001932">
    <property type="entry name" value="PPM-type_phosphatase-like_dom"/>
</dbReference>
<dbReference type="Pfam" id="PF00481">
    <property type="entry name" value="PP2C"/>
    <property type="match status" value="2"/>
</dbReference>
<dbReference type="GO" id="GO:0004722">
    <property type="term" value="F:protein serine/threonine phosphatase activity"/>
    <property type="evidence" value="ECO:0007669"/>
    <property type="project" value="InterPro"/>
</dbReference>
<feature type="compositionally biased region" description="Polar residues" evidence="1">
    <location>
        <begin position="415"/>
        <end position="432"/>
    </location>
</feature>
<proteinExistence type="predicted"/>
<feature type="region of interest" description="Disordered" evidence="1">
    <location>
        <begin position="177"/>
        <end position="234"/>
    </location>
</feature>
<reference evidence="3" key="1">
    <citation type="submission" date="2021-01" db="EMBL/GenBank/DDBJ databases">
        <authorList>
            <person name="Corre E."/>
            <person name="Pelletier E."/>
            <person name="Niang G."/>
            <person name="Scheremetjew M."/>
            <person name="Finn R."/>
            <person name="Kale V."/>
            <person name="Holt S."/>
            <person name="Cochrane G."/>
            <person name="Meng A."/>
            <person name="Brown T."/>
            <person name="Cohen L."/>
        </authorList>
    </citation>
    <scope>NUCLEOTIDE SEQUENCE</scope>
    <source>
        <strain evidence="3">379</strain>
    </source>
</reference>
<feature type="compositionally biased region" description="Low complexity" evidence="1">
    <location>
        <begin position="200"/>
        <end position="215"/>
    </location>
</feature>
<dbReference type="InterPro" id="IPR015655">
    <property type="entry name" value="PP2C"/>
</dbReference>
<feature type="domain" description="PPM-type phosphatase" evidence="2">
    <location>
        <begin position="44"/>
        <end position="460"/>
    </location>
</feature>
<sequence>MLGVTTPPKAAERLPSPHTRPPLKGPLASKREQLTVSIPADELECGSAATIHVAVAGRILKGEDKHAVLRATVGGERLLLCLVADGHGGNAASTHAAAYLLRYVVEEADGDASGPGLEEACARAFDRVHHEVIAVSGCTAGCTATVCIVNEAREEIICANVGDSAAALLTSTLTHSCGADASTSTPTPESSPEQFRSPDSVRSSINFSSSSRSTSPPLWARRSRRKEGEEPGPLTVVLTCDHRLQTNGSERDRVSGCGGVLHRVRAPDGQPYGPLRAWPGGLAIARCLGDADCLSIVSPQPATRTHPFSSQSSILIVASDGVWDMATTVTVSRHPRRVRTGLTVSLPPAPLIAESRRGLGQQVLLAEVRGVAHCRCRRHHRRPRRYNVTAPPGPTVHPVPTVVHHRDAVPCPVQGASSSCPHESWPHTSSEKSSALRSIASRASTLYVLEQRRPRPGRRQ</sequence>
<protein>
    <recommendedName>
        <fullName evidence="2">PPM-type phosphatase domain-containing protein</fullName>
    </recommendedName>
</protein>
<dbReference type="SUPFAM" id="SSF81606">
    <property type="entry name" value="PP2C-like"/>
    <property type="match status" value="1"/>
</dbReference>
<dbReference type="PROSITE" id="PS51746">
    <property type="entry name" value="PPM_2"/>
    <property type="match status" value="1"/>
</dbReference>
<dbReference type="AlphaFoldDB" id="A0A7S3RNK7"/>
<evidence type="ECO:0000256" key="1">
    <source>
        <dbReference type="SAM" id="MobiDB-lite"/>
    </source>
</evidence>
<dbReference type="Gene3D" id="3.60.40.10">
    <property type="entry name" value="PPM-type phosphatase domain"/>
    <property type="match status" value="1"/>
</dbReference>
<dbReference type="InterPro" id="IPR036457">
    <property type="entry name" value="PPM-type-like_dom_sf"/>
</dbReference>